<protein>
    <submittedName>
        <fullName evidence="2">Paramecium surface antigen repeat-containing protein</fullName>
    </submittedName>
</protein>
<keyword evidence="1" id="KW-0812">Transmembrane</keyword>
<dbReference type="Proteomes" id="UP000076078">
    <property type="component" value="Unassembled WGS sequence"/>
</dbReference>
<dbReference type="PANTHER" id="PTHR33459:SF7">
    <property type="entry name" value="DD-GDCA PROTEIN"/>
    <property type="match status" value="1"/>
</dbReference>
<dbReference type="PANTHER" id="PTHR33459">
    <property type="entry name" value="DD-GDCA PROTEIN"/>
    <property type="match status" value="1"/>
</dbReference>
<gene>
    <name evidence="2" type="ORF">DLAC_07253</name>
</gene>
<keyword evidence="1" id="KW-1133">Transmembrane helix</keyword>
<name>A0A151ZC20_TIELA</name>
<proteinExistence type="predicted"/>
<reference evidence="2 3" key="1">
    <citation type="submission" date="2015-12" db="EMBL/GenBank/DDBJ databases">
        <title>Dictyostelia acquired genes for synthesis and detection of signals that induce cell-type specialization by lateral gene transfer from prokaryotes.</title>
        <authorList>
            <person name="Gloeckner G."/>
            <person name="Schaap P."/>
        </authorList>
    </citation>
    <scope>NUCLEOTIDE SEQUENCE [LARGE SCALE GENOMIC DNA]</scope>
    <source>
        <strain evidence="2 3">TK</strain>
    </source>
</reference>
<dbReference type="InterPro" id="IPR052326">
    <property type="entry name" value="Diff-Dev_Assoc_Protein"/>
</dbReference>
<evidence type="ECO:0000256" key="1">
    <source>
        <dbReference type="SAM" id="Phobius"/>
    </source>
</evidence>
<organism evidence="2 3">
    <name type="scientific">Tieghemostelium lacteum</name>
    <name type="common">Slime mold</name>
    <name type="synonym">Dictyostelium lacteum</name>
    <dbReference type="NCBI Taxonomy" id="361077"/>
    <lineage>
        <taxon>Eukaryota</taxon>
        <taxon>Amoebozoa</taxon>
        <taxon>Evosea</taxon>
        <taxon>Eumycetozoa</taxon>
        <taxon>Dictyostelia</taxon>
        <taxon>Dictyosteliales</taxon>
        <taxon>Raperosteliaceae</taxon>
        <taxon>Tieghemostelium</taxon>
    </lineage>
</organism>
<dbReference type="InParanoid" id="A0A151ZC20"/>
<evidence type="ECO:0000313" key="2">
    <source>
        <dbReference type="EMBL" id="KYQ91496.1"/>
    </source>
</evidence>
<dbReference type="EMBL" id="LODT01000034">
    <property type="protein sequence ID" value="KYQ91496.1"/>
    <property type="molecule type" value="Genomic_DNA"/>
</dbReference>
<accession>A0A151ZC20</accession>
<feature type="transmembrane region" description="Helical" evidence="1">
    <location>
        <begin position="290"/>
        <end position="307"/>
    </location>
</feature>
<keyword evidence="1" id="KW-0472">Membrane</keyword>
<sequence>MDYACMTENSSSKCLPRKNIGETCDDSYYCLTGLVCTGSSSAKTCQAQAYLAEGEECTSYEQCYPGFNCEGTPNKVCTMPASGCDGSELSCPLNKYCNTTTHTCENSISNEGAVCIFPSLPCTLGMSCVGTCKRLFNGTLNSACHYDSDCNWNENLYCGNNQKCTKIVNETGVCQDLNCPKNTQCKCSSSMCEASSFTTGECQSAIIKLNQCQINNDCSSVPHPEFAQSCLMKKCKLQMKERQLTCYPLHEYSEYIYGPISTPSPSTSTTTAGSGSESVSTASPIIGQTNILRIFIYIFLNIYIFILC</sequence>
<evidence type="ECO:0000313" key="3">
    <source>
        <dbReference type="Proteomes" id="UP000076078"/>
    </source>
</evidence>
<dbReference type="AlphaFoldDB" id="A0A151ZC20"/>
<keyword evidence="3" id="KW-1185">Reference proteome</keyword>
<dbReference type="OMA" id="ANASCAM"/>
<comment type="caution">
    <text evidence="2">The sequence shown here is derived from an EMBL/GenBank/DDBJ whole genome shotgun (WGS) entry which is preliminary data.</text>
</comment>